<keyword evidence="3" id="KW-1185">Reference proteome</keyword>
<evidence type="ECO:0000313" key="2">
    <source>
        <dbReference type="EMBL" id="KAJ6836939.1"/>
    </source>
</evidence>
<feature type="compositionally biased region" description="Acidic residues" evidence="1">
    <location>
        <begin position="69"/>
        <end position="80"/>
    </location>
</feature>
<feature type="compositionally biased region" description="Low complexity" evidence="1">
    <location>
        <begin position="10"/>
        <end position="27"/>
    </location>
</feature>
<gene>
    <name evidence="2" type="ORF">M6B38_325765</name>
</gene>
<sequence length="100" mass="10736">MDDRRRPVKAAAPPSMPIPTSSPSLLLRHMATSPTPGLPHTIPEPHPDPTSQSPNPQPNGSKPHVPPPPEEEGEEDEEAPMEMVQADFGFFDPKPGDFGG</sequence>
<feature type="region of interest" description="Disordered" evidence="1">
    <location>
        <begin position="1"/>
        <end position="100"/>
    </location>
</feature>
<dbReference type="Proteomes" id="UP001140949">
    <property type="component" value="Unassembled WGS sequence"/>
</dbReference>
<dbReference type="AlphaFoldDB" id="A0AAX6H7F8"/>
<comment type="caution">
    <text evidence="2">The sequence shown here is derived from an EMBL/GenBank/DDBJ whole genome shotgun (WGS) entry which is preliminary data.</text>
</comment>
<proteinExistence type="predicted"/>
<organism evidence="2 3">
    <name type="scientific">Iris pallida</name>
    <name type="common">Sweet iris</name>
    <dbReference type="NCBI Taxonomy" id="29817"/>
    <lineage>
        <taxon>Eukaryota</taxon>
        <taxon>Viridiplantae</taxon>
        <taxon>Streptophyta</taxon>
        <taxon>Embryophyta</taxon>
        <taxon>Tracheophyta</taxon>
        <taxon>Spermatophyta</taxon>
        <taxon>Magnoliopsida</taxon>
        <taxon>Liliopsida</taxon>
        <taxon>Asparagales</taxon>
        <taxon>Iridaceae</taxon>
        <taxon>Iridoideae</taxon>
        <taxon>Irideae</taxon>
        <taxon>Iris</taxon>
    </lineage>
</organism>
<protein>
    <submittedName>
        <fullName evidence="2">Protein BCCIP-like protein</fullName>
    </submittedName>
</protein>
<accession>A0AAX6H7F8</accession>
<feature type="compositionally biased region" description="Polar residues" evidence="1">
    <location>
        <begin position="49"/>
        <end position="60"/>
    </location>
</feature>
<evidence type="ECO:0000313" key="3">
    <source>
        <dbReference type="Proteomes" id="UP001140949"/>
    </source>
</evidence>
<name>A0AAX6H7F8_IRIPA</name>
<reference evidence="2" key="2">
    <citation type="submission" date="2023-04" db="EMBL/GenBank/DDBJ databases">
        <authorList>
            <person name="Bruccoleri R.E."/>
            <person name="Oakeley E.J."/>
            <person name="Faust A.-M."/>
            <person name="Dessus-Babus S."/>
            <person name="Altorfer M."/>
            <person name="Burckhardt D."/>
            <person name="Oertli M."/>
            <person name="Naumann U."/>
            <person name="Petersen F."/>
            <person name="Wong J."/>
        </authorList>
    </citation>
    <scope>NUCLEOTIDE SEQUENCE</scope>
    <source>
        <strain evidence="2">GSM-AAB239-AS_SAM_17_03QT</strain>
        <tissue evidence="2">Leaf</tissue>
    </source>
</reference>
<evidence type="ECO:0000256" key="1">
    <source>
        <dbReference type="SAM" id="MobiDB-lite"/>
    </source>
</evidence>
<reference evidence="2" key="1">
    <citation type="journal article" date="2023" name="GigaByte">
        <title>Genome assembly of the bearded iris, Iris pallida Lam.</title>
        <authorList>
            <person name="Bruccoleri R.E."/>
            <person name="Oakeley E.J."/>
            <person name="Faust A.M.E."/>
            <person name="Altorfer M."/>
            <person name="Dessus-Babus S."/>
            <person name="Burckhardt D."/>
            <person name="Oertli M."/>
            <person name="Naumann U."/>
            <person name="Petersen F."/>
            <person name="Wong J."/>
        </authorList>
    </citation>
    <scope>NUCLEOTIDE SEQUENCE</scope>
    <source>
        <strain evidence="2">GSM-AAB239-AS_SAM_17_03QT</strain>
    </source>
</reference>
<dbReference type="EMBL" id="JANAVB010011796">
    <property type="protein sequence ID" value="KAJ6836939.1"/>
    <property type="molecule type" value="Genomic_DNA"/>
</dbReference>